<proteinExistence type="predicted"/>
<evidence type="ECO:0000313" key="2">
    <source>
        <dbReference type="Proteomes" id="UP000292052"/>
    </source>
</evidence>
<accession>A0A482VR89</accession>
<evidence type="ECO:0000313" key="1">
    <source>
        <dbReference type="EMBL" id="RZC35462.1"/>
    </source>
</evidence>
<comment type="caution">
    <text evidence="1">The sequence shown here is derived from an EMBL/GenBank/DDBJ whole genome shotgun (WGS) entry which is preliminary data.</text>
</comment>
<organism evidence="1 2">
    <name type="scientific">Asbolus verrucosus</name>
    <name type="common">Desert ironclad beetle</name>
    <dbReference type="NCBI Taxonomy" id="1661398"/>
    <lineage>
        <taxon>Eukaryota</taxon>
        <taxon>Metazoa</taxon>
        <taxon>Ecdysozoa</taxon>
        <taxon>Arthropoda</taxon>
        <taxon>Hexapoda</taxon>
        <taxon>Insecta</taxon>
        <taxon>Pterygota</taxon>
        <taxon>Neoptera</taxon>
        <taxon>Endopterygota</taxon>
        <taxon>Coleoptera</taxon>
        <taxon>Polyphaga</taxon>
        <taxon>Cucujiformia</taxon>
        <taxon>Tenebrionidae</taxon>
        <taxon>Pimeliinae</taxon>
        <taxon>Asbolus</taxon>
    </lineage>
</organism>
<name>A0A482VR89_ASBVE</name>
<keyword evidence="2" id="KW-1185">Reference proteome</keyword>
<dbReference type="Proteomes" id="UP000292052">
    <property type="component" value="Unassembled WGS sequence"/>
</dbReference>
<dbReference type="OrthoDB" id="6764275at2759"/>
<dbReference type="AlphaFoldDB" id="A0A482VR89"/>
<sequence>MTQKREDYTQHVTLIMFYLTGIHSNQLCNIFVTIAQLNTKCKITELVLILERMWKRIFRMLLRLDQVPVLGDLHCSIVYRIRQYGILNGQLTGPYILSPHLNTEQYLYFLRDVLFHFLESRIYGLCMMVFPVTIPISYGPVAWLARSPDLNPCDSFLWDHMNN</sequence>
<reference evidence="1 2" key="1">
    <citation type="submission" date="2017-03" db="EMBL/GenBank/DDBJ databases">
        <title>Genome of the blue death feigning beetle - Asbolus verrucosus.</title>
        <authorList>
            <person name="Rider S.D."/>
        </authorList>
    </citation>
    <scope>NUCLEOTIDE SEQUENCE [LARGE SCALE GENOMIC DNA]</scope>
    <source>
        <strain evidence="1">Butters</strain>
        <tissue evidence="1">Head and leg muscle</tissue>
    </source>
</reference>
<dbReference type="EMBL" id="QDEB01070518">
    <property type="protein sequence ID" value="RZC35462.1"/>
    <property type="molecule type" value="Genomic_DNA"/>
</dbReference>
<gene>
    <name evidence="1" type="ORF">BDFB_009189</name>
</gene>
<protein>
    <submittedName>
        <fullName evidence="1">Uncharacterized protein</fullName>
    </submittedName>
</protein>